<gene>
    <name evidence="1" type="ORF">K503DRAFT_804955</name>
</gene>
<accession>A0A1B7MJI7</accession>
<dbReference type="InParanoid" id="A0A1B7MJI7"/>
<sequence length="202" mass="22549">MTFHEADEKYFAIKALTWHATEMAERGIVLCELPTIELATAITPPASDFDPVKSGKVRYIGASSMRCWQFAMLKWALRMAGRSSHMESTEKNPFKKMLDGGDTAIINCVEELAKKEELQDEPDCRLQESIVKGIALTPEGMAYLEEPYGSKAVRSHPYMPAASRKQSPLKSVPFTASIDLALNQAPTASRKIMRNTFLYTLV</sequence>
<proteinExistence type="predicted"/>
<dbReference type="Proteomes" id="UP000092154">
    <property type="component" value="Unassembled WGS sequence"/>
</dbReference>
<dbReference type="EMBL" id="KV448921">
    <property type="protein sequence ID" value="OAX32765.1"/>
    <property type="molecule type" value="Genomic_DNA"/>
</dbReference>
<keyword evidence="2" id="KW-1185">Reference proteome</keyword>
<name>A0A1B7MJI7_9AGAM</name>
<reference evidence="1 2" key="1">
    <citation type="submission" date="2016-06" db="EMBL/GenBank/DDBJ databases">
        <title>Comparative genomics of the ectomycorrhizal sister species Rhizopogon vinicolor and Rhizopogon vesiculosus (Basidiomycota: Boletales) reveals a divergence of the mating type B locus.</title>
        <authorList>
            <consortium name="DOE Joint Genome Institute"/>
            <person name="Mujic A.B."/>
            <person name="Kuo A."/>
            <person name="Tritt A."/>
            <person name="Lipzen A."/>
            <person name="Chen C."/>
            <person name="Johnson J."/>
            <person name="Sharma A."/>
            <person name="Barry K."/>
            <person name="Grigoriev I.V."/>
            <person name="Spatafora J.W."/>
        </authorList>
    </citation>
    <scope>NUCLEOTIDE SEQUENCE [LARGE SCALE GENOMIC DNA]</scope>
    <source>
        <strain evidence="1 2">AM-OR11-026</strain>
    </source>
</reference>
<protein>
    <submittedName>
        <fullName evidence="1">Uncharacterized protein</fullName>
    </submittedName>
</protein>
<dbReference type="STRING" id="1314800.A0A1B7MJI7"/>
<evidence type="ECO:0000313" key="2">
    <source>
        <dbReference type="Proteomes" id="UP000092154"/>
    </source>
</evidence>
<organism evidence="1 2">
    <name type="scientific">Rhizopogon vinicolor AM-OR11-026</name>
    <dbReference type="NCBI Taxonomy" id="1314800"/>
    <lineage>
        <taxon>Eukaryota</taxon>
        <taxon>Fungi</taxon>
        <taxon>Dikarya</taxon>
        <taxon>Basidiomycota</taxon>
        <taxon>Agaricomycotina</taxon>
        <taxon>Agaricomycetes</taxon>
        <taxon>Agaricomycetidae</taxon>
        <taxon>Boletales</taxon>
        <taxon>Suillineae</taxon>
        <taxon>Rhizopogonaceae</taxon>
        <taxon>Rhizopogon</taxon>
    </lineage>
</organism>
<dbReference type="AlphaFoldDB" id="A0A1B7MJI7"/>
<dbReference type="OrthoDB" id="10558804at2759"/>
<evidence type="ECO:0000313" key="1">
    <source>
        <dbReference type="EMBL" id="OAX32765.1"/>
    </source>
</evidence>